<accession>A0A1I3DRP3</accession>
<keyword evidence="2" id="KW-1185">Reference proteome</keyword>
<name>A0A1I3DRP3_9LACT</name>
<evidence type="ECO:0000313" key="2">
    <source>
        <dbReference type="Proteomes" id="UP000198668"/>
    </source>
</evidence>
<reference evidence="1 2" key="1">
    <citation type="submission" date="2016-10" db="EMBL/GenBank/DDBJ databases">
        <authorList>
            <person name="de Groot N.N."/>
        </authorList>
    </citation>
    <scope>NUCLEOTIDE SEQUENCE [LARGE SCALE GENOMIC DNA]</scope>
    <source>
        <strain evidence="1 2">DSM 27630</strain>
    </source>
</reference>
<gene>
    <name evidence="1" type="ORF">SAMN04489868_1495</name>
</gene>
<protein>
    <submittedName>
        <fullName evidence="1">Uncharacterized protein</fullName>
    </submittedName>
</protein>
<evidence type="ECO:0000313" key="1">
    <source>
        <dbReference type="EMBL" id="SFH89151.1"/>
    </source>
</evidence>
<dbReference type="Proteomes" id="UP000198668">
    <property type="component" value="Unassembled WGS sequence"/>
</dbReference>
<dbReference type="RefSeq" id="WP_177186245.1">
    <property type="nucleotide sequence ID" value="NZ_FOQE01000049.1"/>
</dbReference>
<dbReference type="EMBL" id="FOQE01000049">
    <property type="protein sequence ID" value="SFH89151.1"/>
    <property type="molecule type" value="Genomic_DNA"/>
</dbReference>
<proteinExistence type="predicted"/>
<sequence>MEEKEWITSELERVYHNSRDYKQKALLAETIRLLQEQYLRIEQKEGELDGSLWSPKDW</sequence>
<dbReference type="AlphaFoldDB" id="A0A1I3DRP3"/>
<organism evidence="1 2">
    <name type="scientific">Pisciglobus halotolerans</name>
    <dbReference type="NCBI Taxonomy" id="745365"/>
    <lineage>
        <taxon>Bacteria</taxon>
        <taxon>Bacillati</taxon>
        <taxon>Bacillota</taxon>
        <taxon>Bacilli</taxon>
        <taxon>Lactobacillales</taxon>
        <taxon>Carnobacteriaceae</taxon>
    </lineage>
</organism>